<sequence>MGSFCGKDMPISQVEPEERDQDAKIQKRIEDGNKDERNVQKLLLLGAGESGKSTIFKQIKVLYKDGLHEAELKDYVHVIHANVYQAIKALYDGCLQLGDQVTTGVYILHPDNKVLGQKLSEMGDKSISELPILDEALAQEIDHVWKDPAIQATYSRASELQIPDCTHYFLENVLRLAGPNYMPTKDDILYARVKTTGVAQIEFSPLGKKEVYRLVDVGGQRNERKKWIHLFDGVTAVIFCAALSEYDQTLYEDETKNRMMETKELFEWILKQPWFEKTSFLLFLNKFDIFKKKALDVSLTSCEWFQDYTPLSSGRPEYDVEHAYRYIKKKFEDVYAQNTPQSSVEKVFKIYKTTALDPELVKETFELVDKTLTIRRLKEADYL</sequence>
<proteinExistence type="predicted"/>
<gene>
    <name evidence="1" type="ORF">O6H91_10G103800</name>
</gene>
<organism evidence="1 2">
    <name type="scientific">Diphasiastrum complanatum</name>
    <name type="common">Issler's clubmoss</name>
    <name type="synonym">Lycopodium complanatum</name>
    <dbReference type="NCBI Taxonomy" id="34168"/>
    <lineage>
        <taxon>Eukaryota</taxon>
        <taxon>Viridiplantae</taxon>
        <taxon>Streptophyta</taxon>
        <taxon>Embryophyta</taxon>
        <taxon>Tracheophyta</taxon>
        <taxon>Lycopodiopsida</taxon>
        <taxon>Lycopodiales</taxon>
        <taxon>Lycopodiaceae</taxon>
        <taxon>Lycopodioideae</taxon>
        <taxon>Diphasiastrum</taxon>
    </lineage>
</organism>
<protein>
    <submittedName>
        <fullName evidence="1">Uncharacterized protein</fullName>
    </submittedName>
</protein>
<accession>A0ACC2CK79</accession>
<dbReference type="EMBL" id="CM055101">
    <property type="protein sequence ID" value="KAJ7542378.1"/>
    <property type="molecule type" value="Genomic_DNA"/>
</dbReference>
<comment type="caution">
    <text evidence="1">The sequence shown here is derived from an EMBL/GenBank/DDBJ whole genome shotgun (WGS) entry which is preliminary data.</text>
</comment>
<reference evidence="2" key="1">
    <citation type="journal article" date="2024" name="Proc. Natl. Acad. Sci. U.S.A.">
        <title>Extraordinary preservation of gene collinearity over three hundred million years revealed in homosporous lycophytes.</title>
        <authorList>
            <person name="Li C."/>
            <person name="Wickell D."/>
            <person name="Kuo L.Y."/>
            <person name="Chen X."/>
            <person name="Nie B."/>
            <person name="Liao X."/>
            <person name="Peng D."/>
            <person name="Ji J."/>
            <person name="Jenkins J."/>
            <person name="Williams M."/>
            <person name="Shu S."/>
            <person name="Plott C."/>
            <person name="Barry K."/>
            <person name="Rajasekar S."/>
            <person name="Grimwood J."/>
            <person name="Han X."/>
            <person name="Sun S."/>
            <person name="Hou Z."/>
            <person name="He W."/>
            <person name="Dai G."/>
            <person name="Sun C."/>
            <person name="Schmutz J."/>
            <person name="Leebens-Mack J.H."/>
            <person name="Li F.W."/>
            <person name="Wang L."/>
        </authorList>
    </citation>
    <scope>NUCLEOTIDE SEQUENCE [LARGE SCALE GENOMIC DNA]</scope>
    <source>
        <strain evidence="2">cv. PW_Plant_1</strain>
    </source>
</reference>
<evidence type="ECO:0000313" key="2">
    <source>
        <dbReference type="Proteomes" id="UP001162992"/>
    </source>
</evidence>
<keyword evidence="2" id="KW-1185">Reference proteome</keyword>
<name>A0ACC2CK79_DIPCM</name>
<dbReference type="Proteomes" id="UP001162992">
    <property type="component" value="Chromosome 10"/>
</dbReference>
<evidence type="ECO:0000313" key="1">
    <source>
        <dbReference type="EMBL" id="KAJ7542378.1"/>
    </source>
</evidence>